<evidence type="ECO:0000259" key="10">
    <source>
        <dbReference type="PROSITE" id="PS50929"/>
    </source>
</evidence>
<dbReference type="PROSITE" id="PS50893">
    <property type="entry name" value="ABC_TRANSPORTER_2"/>
    <property type="match status" value="1"/>
</dbReference>
<dbReference type="GO" id="GO:0007031">
    <property type="term" value="P:peroxisome organization"/>
    <property type="evidence" value="ECO:0007669"/>
    <property type="project" value="TreeGrafter"/>
</dbReference>
<dbReference type="SMART" id="SM00382">
    <property type="entry name" value="AAA"/>
    <property type="match status" value="1"/>
</dbReference>
<accession>A0A9Q1CHH5</accession>
<evidence type="ECO:0000256" key="5">
    <source>
        <dbReference type="ARBA" id="ARBA00022840"/>
    </source>
</evidence>
<dbReference type="Gene3D" id="1.20.1560.10">
    <property type="entry name" value="ABC transporter type 1, transmembrane domain"/>
    <property type="match status" value="1"/>
</dbReference>
<proteinExistence type="inferred from homology"/>
<dbReference type="GO" id="GO:0005778">
    <property type="term" value="C:peroxisomal membrane"/>
    <property type="evidence" value="ECO:0007669"/>
    <property type="project" value="TreeGrafter"/>
</dbReference>
<feature type="transmembrane region" description="Helical" evidence="8">
    <location>
        <begin position="202"/>
        <end position="223"/>
    </location>
</feature>
<dbReference type="InterPro" id="IPR050835">
    <property type="entry name" value="ABC_transporter_sub-D"/>
</dbReference>
<dbReference type="GO" id="GO:0005524">
    <property type="term" value="F:ATP binding"/>
    <property type="evidence" value="ECO:0007669"/>
    <property type="project" value="UniProtKB-KW"/>
</dbReference>
<evidence type="ECO:0000256" key="8">
    <source>
        <dbReference type="SAM" id="Phobius"/>
    </source>
</evidence>
<dbReference type="GO" id="GO:0042760">
    <property type="term" value="P:very long-chain fatty acid catabolic process"/>
    <property type="evidence" value="ECO:0007669"/>
    <property type="project" value="TreeGrafter"/>
</dbReference>
<dbReference type="InterPro" id="IPR003593">
    <property type="entry name" value="AAA+_ATPase"/>
</dbReference>
<protein>
    <submittedName>
        <fullName evidence="11">ATP-binding cassette sub-family D member 4</fullName>
    </submittedName>
</protein>
<dbReference type="InterPro" id="IPR003439">
    <property type="entry name" value="ABC_transporter-like_ATP-bd"/>
</dbReference>
<dbReference type="GO" id="GO:0140359">
    <property type="term" value="F:ABC-type transporter activity"/>
    <property type="evidence" value="ECO:0007669"/>
    <property type="project" value="InterPro"/>
</dbReference>
<evidence type="ECO:0000256" key="1">
    <source>
        <dbReference type="ARBA" id="ARBA00008575"/>
    </source>
</evidence>
<feature type="domain" description="ABC transmembrane type-1" evidence="10">
    <location>
        <begin position="81"/>
        <end position="374"/>
    </location>
</feature>
<dbReference type="GO" id="GO:0016887">
    <property type="term" value="F:ATP hydrolysis activity"/>
    <property type="evidence" value="ECO:0007669"/>
    <property type="project" value="InterPro"/>
</dbReference>
<evidence type="ECO:0000256" key="4">
    <source>
        <dbReference type="ARBA" id="ARBA00022741"/>
    </source>
</evidence>
<dbReference type="PROSITE" id="PS50929">
    <property type="entry name" value="ABC_TM1F"/>
    <property type="match status" value="1"/>
</dbReference>
<dbReference type="InterPro" id="IPR011527">
    <property type="entry name" value="ABC1_TM_dom"/>
</dbReference>
<dbReference type="PANTHER" id="PTHR11384">
    <property type="entry name" value="ATP-BINDING CASSETTE, SUB-FAMILY D MEMBER"/>
    <property type="match status" value="1"/>
</dbReference>
<keyword evidence="7 8" id="KW-0472">Membrane</keyword>
<comment type="caution">
    <text evidence="11">The sequence shown here is derived from an EMBL/GenBank/DDBJ whole genome shotgun (WGS) entry which is preliminary data.</text>
</comment>
<keyword evidence="12" id="KW-1185">Reference proteome</keyword>
<reference evidence="11" key="1">
    <citation type="submission" date="2021-10" db="EMBL/GenBank/DDBJ databases">
        <title>Tropical sea cucumber genome reveals ecological adaptation and Cuvierian tubules defense mechanism.</title>
        <authorList>
            <person name="Chen T."/>
        </authorList>
    </citation>
    <scope>NUCLEOTIDE SEQUENCE</scope>
    <source>
        <strain evidence="11">Nanhai2018</strain>
        <tissue evidence="11">Muscle</tissue>
    </source>
</reference>
<dbReference type="InterPro" id="IPR036640">
    <property type="entry name" value="ABC1_TM_sf"/>
</dbReference>
<evidence type="ECO:0000313" key="12">
    <source>
        <dbReference type="Proteomes" id="UP001152320"/>
    </source>
</evidence>
<dbReference type="GO" id="GO:0006635">
    <property type="term" value="P:fatty acid beta-oxidation"/>
    <property type="evidence" value="ECO:0007669"/>
    <property type="project" value="TreeGrafter"/>
</dbReference>
<keyword evidence="5 11" id="KW-0067">ATP-binding</keyword>
<dbReference type="CDD" id="cd03223">
    <property type="entry name" value="ABCD_peroxisomal_ALDP"/>
    <property type="match status" value="1"/>
</dbReference>
<feature type="transmembrane region" description="Helical" evidence="8">
    <location>
        <begin position="229"/>
        <end position="254"/>
    </location>
</feature>
<dbReference type="Pfam" id="PF06472">
    <property type="entry name" value="ABC_membrane_2"/>
    <property type="match status" value="1"/>
</dbReference>
<evidence type="ECO:0000256" key="3">
    <source>
        <dbReference type="ARBA" id="ARBA00022692"/>
    </source>
</evidence>
<keyword evidence="2" id="KW-0813">Transport</keyword>
<comment type="similarity">
    <text evidence="1">Belongs to the ABC transporter superfamily. ABCD family. Peroxisomal fatty acyl CoA transporter (TC 3.A.1.203) subfamily.</text>
</comment>
<gene>
    <name evidence="11" type="ORF">HOLleu_07651</name>
</gene>
<feature type="domain" description="ABC transporter" evidence="9">
    <location>
        <begin position="452"/>
        <end position="672"/>
    </location>
</feature>
<keyword evidence="6 8" id="KW-1133">Transmembrane helix</keyword>
<evidence type="ECO:0000256" key="6">
    <source>
        <dbReference type="ARBA" id="ARBA00022989"/>
    </source>
</evidence>
<dbReference type="GO" id="GO:0005324">
    <property type="term" value="F:long-chain fatty acid transmembrane transporter activity"/>
    <property type="evidence" value="ECO:0007669"/>
    <property type="project" value="TreeGrafter"/>
</dbReference>
<keyword evidence="4" id="KW-0547">Nucleotide-binding</keyword>
<dbReference type="SUPFAM" id="SSF90123">
    <property type="entry name" value="ABC transporter transmembrane region"/>
    <property type="match status" value="1"/>
</dbReference>
<feature type="transmembrane region" description="Helical" evidence="8">
    <location>
        <begin position="317"/>
        <end position="339"/>
    </location>
</feature>
<organism evidence="11 12">
    <name type="scientific">Holothuria leucospilota</name>
    <name type="common">Black long sea cucumber</name>
    <name type="synonym">Mertensiothuria leucospilota</name>
    <dbReference type="NCBI Taxonomy" id="206669"/>
    <lineage>
        <taxon>Eukaryota</taxon>
        <taxon>Metazoa</taxon>
        <taxon>Echinodermata</taxon>
        <taxon>Eleutherozoa</taxon>
        <taxon>Echinozoa</taxon>
        <taxon>Holothuroidea</taxon>
        <taxon>Aspidochirotacea</taxon>
        <taxon>Aspidochirotida</taxon>
        <taxon>Holothuriidae</taxon>
        <taxon>Holothuria</taxon>
    </lineage>
</organism>
<feature type="transmembrane region" description="Helical" evidence="8">
    <location>
        <begin position="79"/>
        <end position="99"/>
    </location>
</feature>
<dbReference type="InterPro" id="IPR027417">
    <property type="entry name" value="P-loop_NTPase"/>
</dbReference>
<dbReference type="PANTHER" id="PTHR11384:SF59">
    <property type="entry name" value="LYSOSOMAL COBALAMIN TRANSPORTER ABCD4"/>
    <property type="match status" value="1"/>
</dbReference>
<dbReference type="GO" id="GO:0015910">
    <property type="term" value="P:long-chain fatty acid import into peroxisome"/>
    <property type="evidence" value="ECO:0007669"/>
    <property type="project" value="TreeGrafter"/>
</dbReference>
<dbReference type="AlphaFoldDB" id="A0A9Q1CHH5"/>
<dbReference type="OrthoDB" id="422637at2759"/>
<evidence type="ECO:0000256" key="2">
    <source>
        <dbReference type="ARBA" id="ARBA00022448"/>
    </source>
</evidence>
<dbReference type="Pfam" id="PF00005">
    <property type="entry name" value="ABC_tran"/>
    <property type="match status" value="1"/>
</dbReference>
<sequence>MSQGSSYEVTNIFYDPRIYFIKASTGVFQVEDNTTNLVHIRRSQKEIISSRIIYGLDFLFLKRFANILRILFPEVLSKISALFLLLLVVAAGEQVAVYFVGLIPSNFYHVLPAKDWQGFWETLFQSLLYIVLVASIKSGKQYISSILYIHWRESLTMHIHREYFQNDNYYQINILGVGNIDNPDQRITQDVERLCNQFSQMAALLLVSPLTVVVYTYLCWQSVGYIGPLVIYVYFLCGSTINKFIMAPVVNYTYKQEKQEGSFRFKHVQIRSHAEAAAFYIAGDVEKSKASKKLAILLDTQMSLVHRELWLHISVNLFDYLGSIISYVVVAIPIFAGVYDDADIASVISKVSFQCIYLINCFSQLIDLSNQVSDIAGYSHRIGELLECMKSLKGKHFISYHPQCDQLPASSVQDSLVTYSDKELLVNQTDSEHQDEPSEEHSLESYGSNSAFHLEDVTIGTPSNQEILVQDLTLEITQGRNLLIMGATGSGKTSLLRVLKGLWPLHCGKIRRYMSILEKNVMFVPQKPFLSDGTLRQQVTYPNTKSEKTTSTDDARIKNILELVGLEHIYKRCEGLDVPVDWNWSDILTPGETQCLSFARILYSKPILAILDEATSGLSSTQEEGLYQMLITQGMTVVSVGHRDRLKKFHDSLLTLEGNGKWRLEDIPESEC</sequence>
<keyword evidence="3 8" id="KW-0812">Transmembrane</keyword>
<name>A0A9Q1CHH5_HOLLE</name>
<feature type="transmembrane region" description="Helical" evidence="8">
    <location>
        <begin position="119"/>
        <end position="136"/>
    </location>
</feature>
<dbReference type="SUPFAM" id="SSF52540">
    <property type="entry name" value="P-loop containing nucleoside triphosphate hydrolases"/>
    <property type="match status" value="1"/>
</dbReference>
<evidence type="ECO:0000256" key="7">
    <source>
        <dbReference type="ARBA" id="ARBA00023136"/>
    </source>
</evidence>
<dbReference type="Gene3D" id="3.40.50.300">
    <property type="entry name" value="P-loop containing nucleotide triphosphate hydrolases"/>
    <property type="match status" value="1"/>
</dbReference>
<dbReference type="Proteomes" id="UP001152320">
    <property type="component" value="Chromosome 3"/>
</dbReference>
<evidence type="ECO:0000259" key="9">
    <source>
        <dbReference type="PROSITE" id="PS50893"/>
    </source>
</evidence>
<dbReference type="EMBL" id="JAIZAY010000003">
    <property type="protein sequence ID" value="KAJ8044795.1"/>
    <property type="molecule type" value="Genomic_DNA"/>
</dbReference>
<evidence type="ECO:0000313" key="11">
    <source>
        <dbReference type="EMBL" id="KAJ8044795.1"/>
    </source>
</evidence>